<accession>A0A2A6RLI1</accession>
<dbReference type="InterPro" id="IPR029058">
    <property type="entry name" value="AB_hydrolase_fold"/>
</dbReference>
<organism evidence="2 3">
    <name type="scientific">Candidatus Viridilinea mediisalina</name>
    <dbReference type="NCBI Taxonomy" id="2024553"/>
    <lineage>
        <taxon>Bacteria</taxon>
        <taxon>Bacillati</taxon>
        <taxon>Chloroflexota</taxon>
        <taxon>Chloroflexia</taxon>
        <taxon>Chloroflexales</taxon>
        <taxon>Chloroflexineae</taxon>
        <taxon>Oscillochloridaceae</taxon>
        <taxon>Candidatus Viridilinea</taxon>
    </lineage>
</organism>
<evidence type="ECO:0000313" key="3">
    <source>
        <dbReference type="Proteomes" id="UP000220527"/>
    </source>
</evidence>
<dbReference type="InterPro" id="IPR050266">
    <property type="entry name" value="AB_hydrolase_sf"/>
</dbReference>
<dbReference type="InterPro" id="IPR000639">
    <property type="entry name" value="Epox_hydrolase-like"/>
</dbReference>
<dbReference type="RefSeq" id="WP_097643425.1">
    <property type="nucleotide sequence ID" value="NZ_NQWI01000023.1"/>
</dbReference>
<dbReference type="InterPro" id="IPR000073">
    <property type="entry name" value="AB_hydrolase_1"/>
</dbReference>
<dbReference type="PANTHER" id="PTHR43798:SF33">
    <property type="entry name" value="HYDROLASE, PUTATIVE (AFU_ORTHOLOGUE AFUA_2G14860)-RELATED"/>
    <property type="match status" value="1"/>
</dbReference>
<name>A0A2A6RLI1_9CHLR</name>
<evidence type="ECO:0000259" key="1">
    <source>
        <dbReference type="Pfam" id="PF12697"/>
    </source>
</evidence>
<reference evidence="3" key="1">
    <citation type="submission" date="2017-08" db="EMBL/GenBank/DDBJ databases">
        <authorList>
            <person name="Grouzdev D.S."/>
            <person name="Gaisin V.A."/>
            <person name="Rysina M.S."/>
            <person name="Gorlenko V.M."/>
        </authorList>
    </citation>
    <scope>NUCLEOTIDE SEQUENCE [LARGE SCALE GENOMIC DNA]</scope>
    <source>
        <strain evidence="3">Kir15-3F</strain>
    </source>
</reference>
<comment type="caution">
    <text evidence="2">The sequence shown here is derived from an EMBL/GenBank/DDBJ whole genome shotgun (WGS) entry which is preliminary data.</text>
</comment>
<dbReference type="GO" id="GO:0016020">
    <property type="term" value="C:membrane"/>
    <property type="evidence" value="ECO:0007669"/>
    <property type="project" value="TreeGrafter"/>
</dbReference>
<protein>
    <submittedName>
        <fullName evidence="2">Alpha/beta hydrolase</fullName>
    </submittedName>
</protein>
<keyword evidence="2" id="KW-0378">Hydrolase</keyword>
<feature type="domain" description="AB hydrolase-1" evidence="1">
    <location>
        <begin position="24"/>
        <end position="266"/>
    </location>
</feature>
<gene>
    <name evidence="2" type="ORF">CJ255_07270</name>
</gene>
<dbReference type="AlphaFoldDB" id="A0A2A6RLI1"/>
<dbReference type="OrthoDB" id="3249793at2"/>
<dbReference type="PANTHER" id="PTHR43798">
    <property type="entry name" value="MONOACYLGLYCEROL LIPASE"/>
    <property type="match status" value="1"/>
</dbReference>
<evidence type="ECO:0000313" key="2">
    <source>
        <dbReference type="EMBL" id="PDW03700.1"/>
    </source>
</evidence>
<sequence>MQSHYLTIDGHRLHWMELGNGPAVLMLHGFARSAEDWRTTGTYLANMGYRVLAVDALGFGHSDKPGNIRYSLALMADLFAGLLDGLGLERAFFVGHSMGGKYALGTAVLQPKRVAGLGLVGSDGFVRSPFLTQTGGWPVIGHLLLWFSSHPFVVRTMYEASFANPQPIVTDEFLALGRAAMLGSENSRALRALSRCYATIDVNRTGVRKRFSQIQVPTLLIWGDQDRVFPVERTGRVAATTIPNARLAVIPNCGHFPHLETPRALAGLLGGFLAHAHRVAPW</sequence>
<dbReference type="SUPFAM" id="SSF53474">
    <property type="entry name" value="alpha/beta-Hydrolases"/>
    <property type="match status" value="1"/>
</dbReference>
<dbReference type="EMBL" id="NQWI01000023">
    <property type="protein sequence ID" value="PDW03700.1"/>
    <property type="molecule type" value="Genomic_DNA"/>
</dbReference>
<dbReference type="PRINTS" id="PR00111">
    <property type="entry name" value="ABHYDROLASE"/>
</dbReference>
<dbReference type="Gene3D" id="3.40.50.1820">
    <property type="entry name" value="alpha/beta hydrolase"/>
    <property type="match status" value="1"/>
</dbReference>
<dbReference type="Proteomes" id="UP000220527">
    <property type="component" value="Unassembled WGS sequence"/>
</dbReference>
<dbReference type="PRINTS" id="PR00412">
    <property type="entry name" value="EPOXHYDRLASE"/>
</dbReference>
<keyword evidence="3" id="KW-1185">Reference proteome</keyword>
<dbReference type="GO" id="GO:0016787">
    <property type="term" value="F:hydrolase activity"/>
    <property type="evidence" value="ECO:0007669"/>
    <property type="project" value="UniProtKB-KW"/>
</dbReference>
<dbReference type="Pfam" id="PF12697">
    <property type="entry name" value="Abhydrolase_6"/>
    <property type="match status" value="1"/>
</dbReference>
<proteinExistence type="predicted"/>